<sequence length="84" mass="9343">MKQISNATITSLFILLIISHTSARLLSSRQGDSSGTKGYEMTPEDNISSLMGLEECGEKDEGCVKRRMVADAHLDYIYTQHHNP</sequence>
<proteinExistence type="inferred from homology"/>
<comment type="similarity">
    <text evidence="2 9">Belongs to the phytosulfokine family.</text>
</comment>
<keyword evidence="6 9" id="KW-0732">Signal</keyword>
<dbReference type="InterPro" id="IPR009438">
    <property type="entry name" value="Phytosulfokine"/>
</dbReference>
<comment type="PTM">
    <text evidence="9">Sulfation is important for activity and for the binding to a putative membrane receptor.</text>
</comment>
<dbReference type="GO" id="GO:0005576">
    <property type="term" value="C:extracellular region"/>
    <property type="evidence" value="ECO:0007669"/>
    <property type="project" value="UniProtKB-SubCell"/>
</dbReference>
<dbReference type="PANTHER" id="PTHR33285:SF33">
    <property type="entry name" value="PHYTOSULFOKINE"/>
    <property type="match status" value="1"/>
</dbReference>
<keyword evidence="11" id="KW-1185">Reference proteome</keyword>
<evidence type="ECO:0000256" key="7">
    <source>
        <dbReference type="ARBA" id="ARBA00022782"/>
    </source>
</evidence>
<dbReference type="Proteomes" id="UP000826271">
    <property type="component" value="Unassembled WGS sequence"/>
</dbReference>
<organism evidence="10 11">
    <name type="scientific">Buddleja alternifolia</name>
    <dbReference type="NCBI Taxonomy" id="168488"/>
    <lineage>
        <taxon>Eukaryota</taxon>
        <taxon>Viridiplantae</taxon>
        <taxon>Streptophyta</taxon>
        <taxon>Embryophyta</taxon>
        <taxon>Tracheophyta</taxon>
        <taxon>Spermatophyta</taxon>
        <taxon>Magnoliopsida</taxon>
        <taxon>eudicotyledons</taxon>
        <taxon>Gunneridae</taxon>
        <taxon>Pentapetalae</taxon>
        <taxon>asterids</taxon>
        <taxon>lamiids</taxon>
        <taxon>Lamiales</taxon>
        <taxon>Scrophulariaceae</taxon>
        <taxon>Buddlejeae</taxon>
        <taxon>Buddleja</taxon>
    </lineage>
</organism>
<dbReference type="AlphaFoldDB" id="A0AAV6X1M2"/>
<evidence type="ECO:0000256" key="4">
    <source>
        <dbReference type="ARBA" id="ARBA00022525"/>
    </source>
</evidence>
<comment type="PTM">
    <text evidence="9">PSK-alpha is produced by endopeptidase digestion. PSK-beta is produced from PSK-alpha by exopeptidase digestion.</text>
</comment>
<feature type="chain" id="PRO_5043104643" description="Phytosulfokine" evidence="9">
    <location>
        <begin position="24"/>
        <end position="84"/>
    </location>
</feature>
<dbReference type="GO" id="GO:0008083">
    <property type="term" value="F:growth factor activity"/>
    <property type="evidence" value="ECO:0007669"/>
    <property type="project" value="UniProtKB-UniRule"/>
</dbReference>
<feature type="signal peptide" evidence="9">
    <location>
        <begin position="1"/>
        <end position="23"/>
    </location>
</feature>
<evidence type="ECO:0000256" key="2">
    <source>
        <dbReference type="ARBA" id="ARBA00010781"/>
    </source>
</evidence>
<dbReference type="GO" id="GO:0030154">
    <property type="term" value="P:cell differentiation"/>
    <property type="evidence" value="ECO:0007669"/>
    <property type="project" value="UniProtKB-UniRule"/>
</dbReference>
<dbReference type="Pfam" id="PF06404">
    <property type="entry name" value="PSK"/>
    <property type="match status" value="1"/>
</dbReference>
<evidence type="ECO:0000256" key="6">
    <source>
        <dbReference type="ARBA" id="ARBA00022729"/>
    </source>
</evidence>
<evidence type="ECO:0000256" key="3">
    <source>
        <dbReference type="ARBA" id="ARBA00022473"/>
    </source>
</evidence>
<dbReference type="EMBL" id="WHWC01000009">
    <property type="protein sequence ID" value="KAG8376671.1"/>
    <property type="molecule type" value="Genomic_DNA"/>
</dbReference>
<keyword evidence="4 9" id="KW-0964">Secreted</keyword>
<keyword evidence="8 9" id="KW-0339">Growth factor</keyword>
<evidence type="ECO:0000313" key="10">
    <source>
        <dbReference type="EMBL" id="KAG8376671.1"/>
    </source>
</evidence>
<comment type="function">
    <text evidence="9">Promotes plant cell differentiation, organogenesis and somatic embryogenesis as well as cell proliferation.</text>
</comment>
<keyword evidence="3 9" id="KW-0217">Developmental protein</keyword>
<comment type="caution">
    <text evidence="10">The sequence shown here is derived from an EMBL/GenBank/DDBJ whole genome shotgun (WGS) entry which is preliminary data.</text>
</comment>
<keyword evidence="7 9" id="KW-0221">Differentiation</keyword>
<evidence type="ECO:0000256" key="1">
    <source>
        <dbReference type="ARBA" id="ARBA00004613"/>
    </source>
</evidence>
<reference evidence="10" key="1">
    <citation type="submission" date="2019-10" db="EMBL/GenBank/DDBJ databases">
        <authorList>
            <person name="Zhang R."/>
            <person name="Pan Y."/>
            <person name="Wang J."/>
            <person name="Ma R."/>
            <person name="Yu S."/>
        </authorList>
    </citation>
    <scope>NUCLEOTIDE SEQUENCE</scope>
    <source>
        <strain evidence="10">LA-IB0</strain>
        <tissue evidence="10">Leaf</tissue>
    </source>
</reference>
<dbReference type="GO" id="GO:0008283">
    <property type="term" value="P:cell population proliferation"/>
    <property type="evidence" value="ECO:0007669"/>
    <property type="project" value="UniProtKB-UniRule"/>
</dbReference>
<evidence type="ECO:0000256" key="5">
    <source>
        <dbReference type="ARBA" id="ARBA00022641"/>
    </source>
</evidence>
<evidence type="ECO:0000256" key="8">
    <source>
        <dbReference type="ARBA" id="ARBA00023030"/>
    </source>
</evidence>
<evidence type="ECO:0000313" key="11">
    <source>
        <dbReference type="Proteomes" id="UP000826271"/>
    </source>
</evidence>
<comment type="subcellular location">
    <subcellularLocation>
        <location evidence="1 9">Secreted</location>
    </subcellularLocation>
</comment>
<dbReference type="PANTHER" id="PTHR33285">
    <property type="entry name" value="PHYTOSULFOKINES 3"/>
    <property type="match status" value="1"/>
</dbReference>
<gene>
    <name evidence="10" type="ORF">BUALT_Bualt09G0088000</name>
</gene>
<accession>A0AAV6X1M2</accession>
<name>A0AAV6X1M2_9LAMI</name>
<evidence type="ECO:0000256" key="9">
    <source>
        <dbReference type="RuleBase" id="RU368031"/>
    </source>
</evidence>
<protein>
    <recommendedName>
        <fullName evidence="9">Phytosulfokine</fullName>
    </recommendedName>
    <component>
        <recommendedName>
            <fullName evidence="9">Phytosulfokine-alpha</fullName>
            <shortName evidence="9">PSK-alpha</shortName>
            <shortName evidence="9">Phytosulfokine-a</shortName>
        </recommendedName>
    </component>
    <component>
        <recommendedName>
            <fullName evidence="9">Phytosulfokine-beta</fullName>
            <shortName evidence="9">PSK-beta</shortName>
            <shortName evidence="9">Phytosulfokine-b</shortName>
        </recommendedName>
    </component>
</protein>
<keyword evidence="5 9" id="KW-0765">Sulfation</keyword>